<reference evidence="4" key="1">
    <citation type="submission" date="2020-06" db="EMBL/GenBank/DDBJ databases">
        <title>Draft genome of Bugula neritina, a colonial animal packing powerful symbionts and potential medicines.</title>
        <authorList>
            <person name="Rayko M."/>
        </authorList>
    </citation>
    <scope>NUCLEOTIDE SEQUENCE [LARGE SCALE GENOMIC DNA]</scope>
    <source>
        <strain evidence="4">Kwan_BN1</strain>
    </source>
</reference>
<keyword evidence="5" id="KW-1185">Reference proteome</keyword>
<evidence type="ECO:0000256" key="1">
    <source>
        <dbReference type="ARBA" id="ARBA00022729"/>
    </source>
</evidence>
<dbReference type="Proteomes" id="UP000593567">
    <property type="component" value="Unassembled WGS sequence"/>
</dbReference>
<dbReference type="GO" id="GO:0030431">
    <property type="term" value="P:sleep"/>
    <property type="evidence" value="ECO:0007669"/>
    <property type="project" value="InterPro"/>
</dbReference>
<dbReference type="PANTHER" id="PTHR33562">
    <property type="entry name" value="ATILLA, ISOFORM B-RELATED-RELATED"/>
    <property type="match status" value="1"/>
</dbReference>
<comment type="caution">
    <text evidence="4">The sequence shown here is derived from an EMBL/GenBank/DDBJ whole genome shotgun (WGS) entry which is preliminary data.</text>
</comment>
<dbReference type="PANTHER" id="PTHR33562:SF2">
    <property type="entry name" value="PROTEIN QUIVER"/>
    <property type="match status" value="1"/>
</dbReference>
<evidence type="ECO:0000256" key="3">
    <source>
        <dbReference type="SAM" id="SignalP"/>
    </source>
</evidence>
<feature type="signal peptide" evidence="3">
    <location>
        <begin position="1"/>
        <end position="19"/>
    </location>
</feature>
<name>A0A7J7JCN0_BUGNE</name>
<dbReference type="InterPro" id="IPR045860">
    <property type="entry name" value="Snake_toxin-like_sf"/>
</dbReference>
<dbReference type="Pfam" id="PF17064">
    <property type="entry name" value="QVR"/>
    <property type="match status" value="1"/>
</dbReference>
<dbReference type="SUPFAM" id="SSF57302">
    <property type="entry name" value="Snake toxin-like"/>
    <property type="match status" value="1"/>
</dbReference>
<keyword evidence="2" id="KW-0325">Glycoprotein</keyword>
<evidence type="ECO:0000256" key="2">
    <source>
        <dbReference type="ARBA" id="ARBA00023180"/>
    </source>
</evidence>
<dbReference type="AlphaFoldDB" id="A0A7J7JCN0"/>
<protein>
    <submittedName>
        <fullName evidence="4">Uncharacterized protein</fullName>
    </submittedName>
</protein>
<accession>A0A7J7JCN0</accession>
<dbReference type="InterPro" id="IPR031424">
    <property type="entry name" value="QVR-like"/>
</dbReference>
<dbReference type="GO" id="GO:0032222">
    <property type="term" value="P:regulation of synaptic transmission, cholinergic"/>
    <property type="evidence" value="ECO:0007669"/>
    <property type="project" value="InterPro"/>
</dbReference>
<dbReference type="InterPro" id="IPR050975">
    <property type="entry name" value="Sleep_regulator"/>
</dbReference>
<organism evidence="4 5">
    <name type="scientific">Bugula neritina</name>
    <name type="common">Brown bryozoan</name>
    <name type="synonym">Sertularia neritina</name>
    <dbReference type="NCBI Taxonomy" id="10212"/>
    <lineage>
        <taxon>Eukaryota</taxon>
        <taxon>Metazoa</taxon>
        <taxon>Spiralia</taxon>
        <taxon>Lophotrochozoa</taxon>
        <taxon>Bryozoa</taxon>
        <taxon>Gymnolaemata</taxon>
        <taxon>Cheilostomatida</taxon>
        <taxon>Flustrina</taxon>
        <taxon>Buguloidea</taxon>
        <taxon>Bugulidae</taxon>
        <taxon>Bugula</taxon>
    </lineage>
</organism>
<evidence type="ECO:0000313" key="5">
    <source>
        <dbReference type="Proteomes" id="UP000593567"/>
    </source>
</evidence>
<gene>
    <name evidence="4" type="ORF">EB796_017850</name>
</gene>
<proteinExistence type="predicted"/>
<dbReference type="EMBL" id="VXIV02002659">
    <property type="protein sequence ID" value="KAF6023845.1"/>
    <property type="molecule type" value="Genomic_DNA"/>
</dbReference>
<keyword evidence="1 3" id="KW-0732">Signal</keyword>
<feature type="chain" id="PRO_5029476560" evidence="3">
    <location>
        <begin position="20"/>
        <end position="111"/>
    </location>
</feature>
<sequence length="111" mass="12372">MKRLFVICVLIAVFAVAKAITCYQCTECSEVPDKETLTDCGEMFTACYVTEEKKDEETKYLRGCSFVPASIGGDGCEKVKMPFINDGVDRFACHCAEDGCNDIIQFKDIQE</sequence>
<evidence type="ECO:0000313" key="4">
    <source>
        <dbReference type="EMBL" id="KAF6023845.1"/>
    </source>
</evidence>